<dbReference type="PIRSF" id="PIRSF002599">
    <property type="entry name" value="Cold_shock_A"/>
    <property type="match status" value="1"/>
</dbReference>
<reference evidence="6" key="1">
    <citation type="journal article" date="2019" name="Int. J. Syst. Evol. Microbiol.">
        <title>The Global Catalogue of Microorganisms (GCM) 10K type strain sequencing project: providing services to taxonomists for standard genome sequencing and annotation.</title>
        <authorList>
            <consortium name="The Broad Institute Genomics Platform"/>
            <consortium name="The Broad Institute Genome Sequencing Center for Infectious Disease"/>
            <person name="Wu L."/>
            <person name="Ma J."/>
        </authorList>
    </citation>
    <scope>NUCLEOTIDE SEQUENCE [LARGE SCALE GENOMIC DNA]</scope>
    <source>
        <strain evidence="6">JCM 9088</strain>
    </source>
</reference>
<dbReference type="PROSITE" id="PS00352">
    <property type="entry name" value="CSD_1"/>
    <property type="match status" value="1"/>
</dbReference>
<evidence type="ECO:0000256" key="1">
    <source>
        <dbReference type="ARBA" id="ARBA00004496"/>
    </source>
</evidence>
<gene>
    <name evidence="5" type="ORF">GCM10010446_23540</name>
</gene>
<dbReference type="InterPro" id="IPR002059">
    <property type="entry name" value="CSP_DNA-bd"/>
</dbReference>
<dbReference type="InterPro" id="IPR012156">
    <property type="entry name" value="Cold_shock_CspA"/>
</dbReference>
<dbReference type="SMART" id="SM00357">
    <property type="entry name" value="CSP"/>
    <property type="match status" value="1"/>
</dbReference>
<dbReference type="InterPro" id="IPR012340">
    <property type="entry name" value="NA-bd_OB-fold"/>
</dbReference>
<dbReference type="PANTHER" id="PTHR11544">
    <property type="entry name" value="COLD SHOCK DOMAIN CONTAINING PROTEINS"/>
    <property type="match status" value="1"/>
</dbReference>
<dbReference type="Gene3D" id="2.40.50.140">
    <property type="entry name" value="Nucleic acid-binding proteins"/>
    <property type="match status" value="1"/>
</dbReference>
<dbReference type="Pfam" id="PF00313">
    <property type="entry name" value="CSD"/>
    <property type="match status" value="1"/>
</dbReference>
<comment type="caution">
    <text evidence="5">The sequence shown here is derived from an EMBL/GenBank/DDBJ whole genome shotgun (WGS) entry which is preliminary data.</text>
</comment>
<evidence type="ECO:0000313" key="5">
    <source>
        <dbReference type="EMBL" id="GAA2937538.1"/>
    </source>
</evidence>
<evidence type="ECO:0000256" key="3">
    <source>
        <dbReference type="RuleBase" id="RU000408"/>
    </source>
</evidence>
<dbReference type="CDD" id="cd04458">
    <property type="entry name" value="CSP_CDS"/>
    <property type="match status" value="1"/>
</dbReference>
<dbReference type="PROSITE" id="PS51857">
    <property type="entry name" value="CSD_2"/>
    <property type="match status" value="1"/>
</dbReference>
<keyword evidence="6" id="KW-1185">Reference proteome</keyword>
<sequence length="67" mass="7144">MVTGIVKWFDEAKGFGFIEQAGGGADVFAHFSYLADHSLLGLLEGQEVAFELKQGPKAPHAVNIVLA</sequence>
<organism evidence="5 6">
    <name type="scientific">Streptomyces enissocaesilis</name>
    <dbReference type="NCBI Taxonomy" id="332589"/>
    <lineage>
        <taxon>Bacteria</taxon>
        <taxon>Bacillati</taxon>
        <taxon>Actinomycetota</taxon>
        <taxon>Actinomycetes</taxon>
        <taxon>Kitasatosporales</taxon>
        <taxon>Streptomycetaceae</taxon>
        <taxon>Streptomyces</taxon>
        <taxon>Streptomyces rochei group</taxon>
    </lineage>
</organism>
<proteinExistence type="predicted"/>
<dbReference type="RefSeq" id="WP_344494191.1">
    <property type="nucleotide sequence ID" value="NZ_BAAAUD010000021.1"/>
</dbReference>
<dbReference type="SUPFAM" id="SSF50249">
    <property type="entry name" value="Nucleic acid-binding proteins"/>
    <property type="match status" value="1"/>
</dbReference>
<evidence type="ECO:0000256" key="2">
    <source>
        <dbReference type="ARBA" id="ARBA00022490"/>
    </source>
</evidence>
<name>A0ABP6JMQ6_9ACTN</name>
<dbReference type="InterPro" id="IPR050181">
    <property type="entry name" value="Cold_shock_domain"/>
</dbReference>
<keyword evidence="2" id="KW-0963">Cytoplasm</keyword>
<evidence type="ECO:0000259" key="4">
    <source>
        <dbReference type="PROSITE" id="PS51857"/>
    </source>
</evidence>
<dbReference type="InterPro" id="IPR011129">
    <property type="entry name" value="CSD"/>
</dbReference>
<feature type="domain" description="CSD" evidence="4">
    <location>
        <begin position="1"/>
        <end position="66"/>
    </location>
</feature>
<dbReference type="PRINTS" id="PR00050">
    <property type="entry name" value="COLDSHOCK"/>
</dbReference>
<dbReference type="EMBL" id="BAAAUD010000021">
    <property type="protein sequence ID" value="GAA2937538.1"/>
    <property type="molecule type" value="Genomic_DNA"/>
</dbReference>
<dbReference type="Proteomes" id="UP001500403">
    <property type="component" value="Unassembled WGS sequence"/>
</dbReference>
<protein>
    <submittedName>
        <fullName evidence="5">Cold-shock protein</fullName>
    </submittedName>
</protein>
<comment type="subcellular location">
    <subcellularLocation>
        <location evidence="1 3">Cytoplasm</location>
    </subcellularLocation>
</comment>
<accession>A0ABP6JMQ6</accession>
<evidence type="ECO:0000313" key="6">
    <source>
        <dbReference type="Proteomes" id="UP001500403"/>
    </source>
</evidence>
<dbReference type="InterPro" id="IPR019844">
    <property type="entry name" value="CSD_CS"/>
</dbReference>